<keyword evidence="2" id="KW-1185">Reference proteome</keyword>
<evidence type="ECO:0008006" key="3">
    <source>
        <dbReference type="Google" id="ProtNLM"/>
    </source>
</evidence>
<proteinExistence type="predicted"/>
<accession>A0AAW4LAL3</accession>
<gene>
    <name evidence="1" type="ORF">KI809_14950</name>
</gene>
<reference evidence="1 2" key="1">
    <citation type="submission" date="2021-05" db="EMBL/GenBank/DDBJ databases">
        <title>The draft genome of Geobacter pelophilus DSM 12255.</title>
        <authorList>
            <person name="Xu Z."/>
            <person name="Masuda Y."/>
            <person name="Itoh H."/>
            <person name="Senoo K."/>
        </authorList>
    </citation>
    <scope>NUCLEOTIDE SEQUENCE [LARGE SCALE GENOMIC DNA]</scope>
    <source>
        <strain evidence="1 2">DSM 12255</strain>
    </source>
</reference>
<dbReference type="RefSeq" id="WP_214172378.1">
    <property type="nucleotide sequence ID" value="NZ_JAHCVJ010000006.1"/>
</dbReference>
<dbReference type="AlphaFoldDB" id="A0AAW4LAL3"/>
<organism evidence="1 2">
    <name type="scientific">Geoanaerobacter pelophilus</name>
    <dbReference type="NCBI Taxonomy" id="60036"/>
    <lineage>
        <taxon>Bacteria</taxon>
        <taxon>Pseudomonadati</taxon>
        <taxon>Thermodesulfobacteriota</taxon>
        <taxon>Desulfuromonadia</taxon>
        <taxon>Geobacterales</taxon>
        <taxon>Geobacteraceae</taxon>
        <taxon>Geoanaerobacter</taxon>
    </lineage>
</organism>
<evidence type="ECO:0000313" key="2">
    <source>
        <dbReference type="Proteomes" id="UP000811899"/>
    </source>
</evidence>
<dbReference type="EMBL" id="JAHCVJ010000006">
    <property type="protein sequence ID" value="MBT0665605.1"/>
    <property type="molecule type" value="Genomic_DNA"/>
</dbReference>
<sequence>MKKKSLKTLIKQVRAELEWPILEKSHEMPVIRIASYPRTRSHVFLMPNKLHNKSTDLDYLHELGHAYLCEKVHPVFSATSQFSSEKDKRQFLMAIPALNAACDWFIGHWQMELSPQEARKQLQENIPIAEEVLAAPQLPPLEIILDAALLIAEGINYLEEPFECQGVLKTVVDAFLSVPPGQPSADNCSLLVNRLMSTYTDHRARLINQDGYHVWDIYLPDTASHDSASDPTRETTV</sequence>
<comment type="caution">
    <text evidence="1">The sequence shown here is derived from an EMBL/GenBank/DDBJ whole genome shotgun (WGS) entry which is preliminary data.</text>
</comment>
<dbReference type="Proteomes" id="UP000811899">
    <property type="component" value="Unassembled WGS sequence"/>
</dbReference>
<name>A0AAW4LAL3_9BACT</name>
<protein>
    <recommendedName>
        <fullName evidence="3">IrrE N-terminal-like domain-containing protein</fullName>
    </recommendedName>
</protein>
<evidence type="ECO:0000313" key="1">
    <source>
        <dbReference type="EMBL" id="MBT0665605.1"/>
    </source>
</evidence>